<evidence type="ECO:0000256" key="1">
    <source>
        <dbReference type="SAM" id="SignalP"/>
    </source>
</evidence>
<keyword evidence="1" id="KW-0732">Signal</keyword>
<name>A0AAU9AI05_LYSEN</name>
<dbReference type="KEGG" id="lem:LEN_0596"/>
<dbReference type="Proteomes" id="UP000218824">
    <property type="component" value="Chromosome"/>
</dbReference>
<dbReference type="GeneID" id="83062500"/>
<evidence type="ECO:0000313" key="3">
    <source>
        <dbReference type="EMBL" id="BAV96083.1"/>
    </source>
</evidence>
<dbReference type="PANTHER" id="PTHR35273:SF2">
    <property type="entry name" value="ALPHA-GALACTOSIDASE"/>
    <property type="match status" value="1"/>
</dbReference>
<protein>
    <recommendedName>
        <fullName evidence="2">Glycoside-hydrolase family GH114 TIM-barrel domain-containing protein</fullName>
    </recommendedName>
</protein>
<organism evidence="3 4">
    <name type="scientific">Lysobacter enzymogenes</name>
    <dbReference type="NCBI Taxonomy" id="69"/>
    <lineage>
        <taxon>Bacteria</taxon>
        <taxon>Pseudomonadati</taxon>
        <taxon>Pseudomonadota</taxon>
        <taxon>Gammaproteobacteria</taxon>
        <taxon>Lysobacterales</taxon>
        <taxon>Lysobacteraceae</taxon>
        <taxon>Lysobacter</taxon>
    </lineage>
</organism>
<dbReference type="SUPFAM" id="SSF51445">
    <property type="entry name" value="(Trans)glycosidases"/>
    <property type="match status" value="1"/>
</dbReference>
<evidence type="ECO:0000313" key="4">
    <source>
        <dbReference type="Proteomes" id="UP000218824"/>
    </source>
</evidence>
<evidence type="ECO:0000259" key="2">
    <source>
        <dbReference type="Pfam" id="PF03537"/>
    </source>
</evidence>
<dbReference type="InterPro" id="IPR013785">
    <property type="entry name" value="Aldolase_TIM"/>
</dbReference>
<feature type="chain" id="PRO_5043538087" description="Glycoside-hydrolase family GH114 TIM-barrel domain-containing protein" evidence="1">
    <location>
        <begin position="23"/>
        <end position="291"/>
    </location>
</feature>
<feature type="signal peptide" evidence="1">
    <location>
        <begin position="1"/>
        <end position="22"/>
    </location>
</feature>
<accession>A0AAU9AI05</accession>
<gene>
    <name evidence="3" type="ORF">LEN_0596</name>
</gene>
<dbReference type="EMBL" id="AP014940">
    <property type="protein sequence ID" value="BAV96083.1"/>
    <property type="molecule type" value="Genomic_DNA"/>
</dbReference>
<proteinExistence type="predicted"/>
<reference evidence="3 4" key="1">
    <citation type="journal article" date="2017" name="DNA Res.">
        <title>Complete genome sequence and expression profile of the commercial lytic enzyme producer Lysobacter enzymogenes M497-1.</title>
        <authorList>
            <person name="Takami H."/>
            <person name="Toyoda A."/>
            <person name="Uchiyama I."/>
            <person name="Itoh T."/>
            <person name="Takaki Y."/>
            <person name="Arai W."/>
            <person name="Nishi S."/>
            <person name="Kawai M."/>
            <person name="Shinya K."/>
            <person name="Ikeda H."/>
        </authorList>
    </citation>
    <scope>NUCLEOTIDE SEQUENCE [LARGE SCALE GENOMIC DNA]</scope>
    <source>
        <strain evidence="3 4">M497-1</strain>
    </source>
</reference>
<dbReference type="InterPro" id="IPR004352">
    <property type="entry name" value="GH114_TIM-barrel"/>
</dbReference>
<feature type="domain" description="Glycoside-hydrolase family GH114 TIM-barrel" evidence="2">
    <location>
        <begin position="47"/>
        <end position="276"/>
    </location>
</feature>
<dbReference type="RefSeq" id="WP_172437126.1">
    <property type="nucleotide sequence ID" value="NZ_AP014940.1"/>
</dbReference>
<dbReference type="AlphaFoldDB" id="A0AAU9AI05"/>
<sequence length="291" mass="31508">MNKLAVIALALAAALSAAAAQAHSPATAPAARAAAAPTWKPLTPGTTWNWQLDGRAVNSAVLDGSANPKKMLDIDLDATPATTIAALKAKGIYVVCYTEVGSYNMDRADAAEFRKVPGLIGKQMDGFDREYWVDVRKTDALMPIMTARLDKAQAKGCDGVEPDLDDSFNQGVDKTGFDLTMEDSLYYLQLLVDAAHARGMSMGLKNGPEMAPYAAVFADWALNEECNQWGECGNYKEFIKRNKAVFQVEYRSNGTRVKDFCPADNKSNFDGLLKDASEALHALPRDACRNG</sequence>
<dbReference type="InterPro" id="IPR017853">
    <property type="entry name" value="GH"/>
</dbReference>
<dbReference type="Pfam" id="PF03537">
    <property type="entry name" value="Glyco_hydro_114"/>
    <property type="match status" value="1"/>
</dbReference>
<dbReference type="Gene3D" id="3.20.20.70">
    <property type="entry name" value="Aldolase class I"/>
    <property type="match status" value="1"/>
</dbReference>
<dbReference type="PANTHER" id="PTHR35273">
    <property type="entry name" value="ALPHA-1,4 POLYGALACTOSAMINIDASE, PUTATIVE (AFU_ORTHOLOGUE AFUA_3G07890)-RELATED"/>
    <property type="match status" value="1"/>
</dbReference>